<dbReference type="InterPro" id="IPR029068">
    <property type="entry name" value="Glyas_Bleomycin-R_OHBP_Dase"/>
</dbReference>
<dbReference type="PANTHER" id="PTHR36503:SF1">
    <property type="entry name" value="BLR2520 PROTEIN"/>
    <property type="match status" value="1"/>
</dbReference>
<dbReference type="PROSITE" id="PS51819">
    <property type="entry name" value="VOC"/>
    <property type="match status" value="1"/>
</dbReference>
<dbReference type="STRING" id="928856.SAMN04488049_102126"/>
<protein>
    <submittedName>
        <fullName evidence="2">Putative enzyme related to lactoylglutathione lyase</fullName>
    </submittedName>
</protein>
<dbReference type="Proteomes" id="UP000052022">
    <property type="component" value="Unassembled WGS sequence"/>
</dbReference>
<dbReference type="PANTHER" id="PTHR36503">
    <property type="entry name" value="BLR2520 PROTEIN"/>
    <property type="match status" value="1"/>
</dbReference>
<dbReference type="Pfam" id="PF00903">
    <property type="entry name" value="Glyoxalase"/>
    <property type="match status" value="1"/>
</dbReference>
<proteinExistence type="predicted"/>
<reference evidence="2 3" key="1">
    <citation type="submission" date="2015-09" db="EMBL/GenBank/DDBJ databases">
        <authorList>
            <consortium name="Swine Surveillance"/>
        </authorList>
    </citation>
    <scope>NUCLEOTIDE SEQUENCE [LARGE SCALE GENOMIC DNA]</scope>
    <source>
        <strain evidence="2 3">CECT 7557</strain>
    </source>
</reference>
<dbReference type="OrthoDB" id="9798430at2"/>
<keyword evidence="2" id="KW-0456">Lyase</keyword>
<dbReference type="Gene3D" id="3.10.180.10">
    <property type="entry name" value="2,3-Dihydroxybiphenyl 1,2-Dioxygenase, domain 1"/>
    <property type="match status" value="1"/>
</dbReference>
<feature type="domain" description="VOC" evidence="1">
    <location>
        <begin position="4"/>
        <end position="126"/>
    </location>
</feature>
<dbReference type="EMBL" id="CYSD01000042">
    <property type="protein sequence ID" value="CUH81199.1"/>
    <property type="molecule type" value="Genomic_DNA"/>
</dbReference>
<evidence type="ECO:0000313" key="2">
    <source>
        <dbReference type="EMBL" id="CUH81199.1"/>
    </source>
</evidence>
<dbReference type="InterPro" id="IPR037523">
    <property type="entry name" value="VOC_core"/>
</dbReference>
<dbReference type="RefSeq" id="WP_058291286.1">
    <property type="nucleotide sequence ID" value="NZ_CYSD01000042.1"/>
</dbReference>
<keyword evidence="3" id="KW-1185">Reference proteome</keyword>
<dbReference type="InterPro" id="IPR004360">
    <property type="entry name" value="Glyas_Fos-R_dOase_dom"/>
</dbReference>
<dbReference type="GO" id="GO:0016829">
    <property type="term" value="F:lyase activity"/>
    <property type="evidence" value="ECO:0007669"/>
    <property type="project" value="UniProtKB-KW"/>
</dbReference>
<gene>
    <name evidence="2" type="ORF">TRM7557_03290</name>
</gene>
<accession>A0A0P1GHM4</accession>
<evidence type="ECO:0000259" key="1">
    <source>
        <dbReference type="PROSITE" id="PS51819"/>
    </source>
</evidence>
<dbReference type="AlphaFoldDB" id="A0A0P1GHM4"/>
<organism evidence="2 3">
    <name type="scientific">Tritonibacter multivorans</name>
    <dbReference type="NCBI Taxonomy" id="928856"/>
    <lineage>
        <taxon>Bacteria</taxon>
        <taxon>Pseudomonadati</taxon>
        <taxon>Pseudomonadota</taxon>
        <taxon>Alphaproteobacteria</taxon>
        <taxon>Rhodobacterales</taxon>
        <taxon>Paracoccaceae</taxon>
        <taxon>Tritonibacter</taxon>
    </lineage>
</organism>
<dbReference type="SUPFAM" id="SSF54593">
    <property type="entry name" value="Glyoxalase/Bleomycin resistance protein/Dihydroxybiphenyl dioxygenase"/>
    <property type="match status" value="1"/>
</dbReference>
<name>A0A0P1GHM4_9RHOB</name>
<sequence>MDQRVSLITLAVHDIDRAAAFYAALGWAEVQHLNEGIVVFDLLGQSLGLYPRAKLAEDMGLREAELGHGAMTLSHNVESPAAADAIMAKAEAAGATVLSPAKEVFWGGYTGYFRDPEGHVWEVSHNPFSKLSPEGAFRWNGY</sequence>
<evidence type="ECO:0000313" key="3">
    <source>
        <dbReference type="Proteomes" id="UP000052022"/>
    </source>
</evidence>